<dbReference type="Proteomes" id="UP001152799">
    <property type="component" value="Chromosome 7"/>
</dbReference>
<evidence type="ECO:0000256" key="4">
    <source>
        <dbReference type="ARBA" id="ARBA00023242"/>
    </source>
</evidence>
<dbReference type="PANTHER" id="PTHR24324:SF5">
    <property type="entry name" value="HEMATOPOIETICALLY-EXPRESSED HOMEOBOX PROTEIN HHEX"/>
    <property type="match status" value="1"/>
</dbReference>
<dbReference type="CDD" id="cd00086">
    <property type="entry name" value="homeodomain"/>
    <property type="match status" value="1"/>
</dbReference>
<gene>
    <name evidence="9" type="ORF">CEUTPL_LOCUS12024</name>
</gene>
<dbReference type="EMBL" id="OU892283">
    <property type="protein sequence ID" value="CAG9771593.1"/>
    <property type="molecule type" value="Genomic_DNA"/>
</dbReference>
<feature type="compositionally biased region" description="Basic residues" evidence="7">
    <location>
        <begin position="233"/>
        <end position="242"/>
    </location>
</feature>
<feature type="region of interest" description="Disordered" evidence="7">
    <location>
        <begin position="233"/>
        <end position="264"/>
    </location>
</feature>
<dbReference type="InterPro" id="IPR001356">
    <property type="entry name" value="HD"/>
</dbReference>
<dbReference type="GO" id="GO:0030154">
    <property type="term" value="P:cell differentiation"/>
    <property type="evidence" value="ECO:0007669"/>
    <property type="project" value="TreeGrafter"/>
</dbReference>
<dbReference type="InterPro" id="IPR051000">
    <property type="entry name" value="Homeobox_DNA-bind_prot"/>
</dbReference>
<dbReference type="GO" id="GO:0000978">
    <property type="term" value="F:RNA polymerase II cis-regulatory region sequence-specific DNA binding"/>
    <property type="evidence" value="ECO:0007669"/>
    <property type="project" value="TreeGrafter"/>
</dbReference>
<protein>
    <recommendedName>
        <fullName evidence="8">Homeobox domain-containing protein</fullName>
    </recommendedName>
</protein>
<evidence type="ECO:0000256" key="7">
    <source>
        <dbReference type="SAM" id="MobiDB-lite"/>
    </source>
</evidence>
<dbReference type="PROSITE" id="PS00027">
    <property type="entry name" value="HOMEOBOX_1"/>
    <property type="match status" value="1"/>
</dbReference>
<evidence type="ECO:0000313" key="10">
    <source>
        <dbReference type="Proteomes" id="UP001152799"/>
    </source>
</evidence>
<accession>A0A9N9MVN5</accession>
<dbReference type="Pfam" id="PF00046">
    <property type="entry name" value="Homeodomain"/>
    <property type="match status" value="1"/>
</dbReference>
<organism evidence="9 10">
    <name type="scientific">Ceutorhynchus assimilis</name>
    <name type="common">cabbage seed weevil</name>
    <dbReference type="NCBI Taxonomy" id="467358"/>
    <lineage>
        <taxon>Eukaryota</taxon>
        <taxon>Metazoa</taxon>
        <taxon>Ecdysozoa</taxon>
        <taxon>Arthropoda</taxon>
        <taxon>Hexapoda</taxon>
        <taxon>Insecta</taxon>
        <taxon>Pterygota</taxon>
        <taxon>Neoptera</taxon>
        <taxon>Endopterygota</taxon>
        <taxon>Coleoptera</taxon>
        <taxon>Polyphaga</taxon>
        <taxon>Cucujiformia</taxon>
        <taxon>Curculionidae</taxon>
        <taxon>Ceutorhynchinae</taxon>
        <taxon>Ceutorhynchus</taxon>
    </lineage>
</organism>
<keyword evidence="3 5" id="KW-0371">Homeobox</keyword>
<dbReference type="GO" id="GO:0005634">
    <property type="term" value="C:nucleus"/>
    <property type="evidence" value="ECO:0007669"/>
    <property type="project" value="UniProtKB-SubCell"/>
</dbReference>
<sequence length="264" mass="30634">MFNPDNFLDDHEIKSFFDSLPQNTPPFRNTGVLYEDITPCTSPESSCYSNDELYYQMPHSQVWQLSQQNLSYFSTEQQMSQFTLADTVYSQNTAWSHPITANMDHSLMQICPATPVSMGMPSPLEEASQHDQEAPMTMTQFPYQQYLEELAINHQLNSDVVQYASTTSVQTNMNQIPTHRKREIKHRTKFTKHQLFVLETEFLMNKCPKASFPRIAKSLNLSLRQVSTWFQNRKRKLKRNRGSKSASSNQQVSYQTTPEDDFSM</sequence>
<keyword evidence="10" id="KW-1185">Reference proteome</keyword>
<evidence type="ECO:0000256" key="5">
    <source>
        <dbReference type="PROSITE-ProRule" id="PRU00108"/>
    </source>
</evidence>
<evidence type="ECO:0000256" key="6">
    <source>
        <dbReference type="RuleBase" id="RU000682"/>
    </source>
</evidence>
<dbReference type="GO" id="GO:0000981">
    <property type="term" value="F:DNA-binding transcription factor activity, RNA polymerase II-specific"/>
    <property type="evidence" value="ECO:0007669"/>
    <property type="project" value="InterPro"/>
</dbReference>
<evidence type="ECO:0000256" key="3">
    <source>
        <dbReference type="ARBA" id="ARBA00023155"/>
    </source>
</evidence>
<reference evidence="9" key="1">
    <citation type="submission" date="2022-01" db="EMBL/GenBank/DDBJ databases">
        <authorList>
            <person name="King R."/>
        </authorList>
    </citation>
    <scope>NUCLEOTIDE SEQUENCE</scope>
</reference>
<keyword evidence="2 5" id="KW-0238">DNA-binding</keyword>
<dbReference type="InterPro" id="IPR017970">
    <property type="entry name" value="Homeobox_CS"/>
</dbReference>
<feature type="compositionally biased region" description="Polar residues" evidence="7">
    <location>
        <begin position="243"/>
        <end position="257"/>
    </location>
</feature>
<dbReference type="PROSITE" id="PS50071">
    <property type="entry name" value="HOMEOBOX_2"/>
    <property type="match status" value="1"/>
</dbReference>
<evidence type="ECO:0000259" key="8">
    <source>
        <dbReference type="PROSITE" id="PS50071"/>
    </source>
</evidence>
<dbReference type="SUPFAM" id="SSF46689">
    <property type="entry name" value="Homeodomain-like"/>
    <property type="match status" value="1"/>
</dbReference>
<comment type="subcellular location">
    <subcellularLocation>
        <location evidence="1 5 6">Nucleus</location>
    </subcellularLocation>
</comment>
<dbReference type="Gene3D" id="1.10.10.60">
    <property type="entry name" value="Homeodomain-like"/>
    <property type="match status" value="1"/>
</dbReference>
<feature type="DNA-binding region" description="Homeobox" evidence="5">
    <location>
        <begin position="183"/>
        <end position="241"/>
    </location>
</feature>
<dbReference type="InterPro" id="IPR009057">
    <property type="entry name" value="Homeodomain-like_sf"/>
</dbReference>
<name>A0A9N9MVN5_9CUCU</name>
<dbReference type="OrthoDB" id="6159439at2759"/>
<evidence type="ECO:0000256" key="2">
    <source>
        <dbReference type="ARBA" id="ARBA00023125"/>
    </source>
</evidence>
<dbReference type="AlphaFoldDB" id="A0A9N9MVN5"/>
<proteinExistence type="predicted"/>
<feature type="domain" description="Homeobox" evidence="8">
    <location>
        <begin position="181"/>
        <end position="240"/>
    </location>
</feature>
<evidence type="ECO:0000313" key="9">
    <source>
        <dbReference type="EMBL" id="CAG9771593.1"/>
    </source>
</evidence>
<evidence type="ECO:0000256" key="1">
    <source>
        <dbReference type="ARBA" id="ARBA00004123"/>
    </source>
</evidence>
<dbReference type="SMART" id="SM00389">
    <property type="entry name" value="HOX"/>
    <property type="match status" value="1"/>
</dbReference>
<dbReference type="PANTHER" id="PTHR24324">
    <property type="entry name" value="HOMEOBOX PROTEIN HHEX"/>
    <property type="match status" value="1"/>
</dbReference>
<keyword evidence="4 5" id="KW-0539">Nucleus</keyword>